<evidence type="ECO:0000256" key="1">
    <source>
        <dbReference type="SAM" id="MobiDB-lite"/>
    </source>
</evidence>
<name>A0ABQ5AWJ7_9ASTR</name>
<keyword evidence="3" id="KW-1185">Reference proteome</keyword>
<gene>
    <name evidence="2" type="ORF">Tco_0839766</name>
</gene>
<feature type="region of interest" description="Disordered" evidence="1">
    <location>
        <begin position="76"/>
        <end position="98"/>
    </location>
</feature>
<evidence type="ECO:0000313" key="2">
    <source>
        <dbReference type="EMBL" id="GJT05304.1"/>
    </source>
</evidence>
<organism evidence="2 3">
    <name type="scientific">Tanacetum coccineum</name>
    <dbReference type="NCBI Taxonomy" id="301880"/>
    <lineage>
        <taxon>Eukaryota</taxon>
        <taxon>Viridiplantae</taxon>
        <taxon>Streptophyta</taxon>
        <taxon>Embryophyta</taxon>
        <taxon>Tracheophyta</taxon>
        <taxon>Spermatophyta</taxon>
        <taxon>Magnoliopsida</taxon>
        <taxon>eudicotyledons</taxon>
        <taxon>Gunneridae</taxon>
        <taxon>Pentapetalae</taxon>
        <taxon>asterids</taxon>
        <taxon>campanulids</taxon>
        <taxon>Asterales</taxon>
        <taxon>Asteraceae</taxon>
        <taxon>Asteroideae</taxon>
        <taxon>Anthemideae</taxon>
        <taxon>Anthemidinae</taxon>
        <taxon>Tanacetum</taxon>
    </lineage>
</organism>
<reference evidence="2" key="1">
    <citation type="journal article" date="2022" name="Int. J. Mol. Sci.">
        <title>Draft Genome of Tanacetum Coccineum: Genomic Comparison of Closely Related Tanacetum-Family Plants.</title>
        <authorList>
            <person name="Yamashiro T."/>
            <person name="Shiraishi A."/>
            <person name="Nakayama K."/>
            <person name="Satake H."/>
        </authorList>
    </citation>
    <scope>NUCLEOTIDE SEQUENCE</scope>
</reference>
<feature type="region of interest" description="Disordered" evidence="1">
    <location>
        <begin position="189"/>
        <end position="265"/>
    </location>
</feature>
<protein>
    <submittedName>
        <fullName evidence="2">Uncharacterized protein</fullName>
    </submittedName>
</protein>
<sequence>MSCLNPPPNFFRKPRISVRQVWRRTTPKSPPTSQNASPSPHPRVNPQSSSPPSHNPLRDQMINQLHNISSILESHTQNSSNAYSHAPPSLPSPLIRPPTNAQVKFHSSFCHCNCQRKEEEESGPKWVIRSKFKDELAGFMLEKKSHTKGIGEMLDQHRKKIHEQFSRILTTIGENKILESGAPTFAITTRSGASTRDPPFPNSSQPTTTDHTEGTIEREGSESEEPRTFQNEEIPQSPTLYHPSKSSSVPFPSRLKKQKKDDDEE</sequence>
<feature type="compositionally biased region" description="Basic residues" evidence="1">
    <location>
        <begin position="12"/>
        <end position="26"/>
    </location>
</feature>
<feature type="compositionally biased region" description="Polar residues" evidence="1">
    <location>
        <begin position="228"/>
        <end position="250"/>
    </location>
</feature>
<feature type="region of interest" description="Disordered" evidence="1">
    <location>
        <begin position="1"/>
        <end position="58"/>
    </location>
</feature>
<comment type="caution">
    <text evidence="2">The sequence shown here is derived from an EMBL/GenBank/DDBJ whole genome shotgun (WGS) entry which is preliminary data.</text>
</comment>
<proteinExistence type="predicted"/>
<reference evidence="2" key="2">
    <citation type="submission" date="2022-01" db="EMBL/GenBank/DDBJ databases">
        <authorList>
            <person name="Yamashiro T."/>
            <person name="Shiraishi A."/>
            <person name="Satake H."/>
            <person name="Nakayama K."/>
        </authorList>
    </citation>
    <scope>NUCLEOTIDE SEQUENCE</scope>
</reference>
<evidence type="ECO:0000313" key="3">
    <source>
        <dbReference type="Proteomes" id="UP001151760"/>
    </source>
</evidence>
<dbReference type="Proteomes" id="UP001151760">
    <property type="component" value="Unassembled WGS sequence"/>
</dbReference>
<feature type="compositionally biased region" description="Basic and acidic residues" evidence="1">
    <location>
        <begin position="210"/>
        <end position="227"/>
    </location>
</feature>
<accession>A0ABQ5AWJ7</accession>
<dbReference type="EMBL" id="BQNB010012576">
    <property type="protein sequence ID" value="GJT05304.1"/>
    <property type="molecule type" value="Genomic_DNA"/>
</dbReference>